<evidence type="ECO:0000313" key="2">
    <source>
        <dbReference type="EMBL" id="KAG1277158.1"/>
    </source>
</evidence>
<reference evidence="2" key="1">
    <citation type="journal article" date="2020" name="Microb. Genom.">
        <title>Genetic diversity of clinical and environmental Mucorales isolates obtained from an investigation of mucormycosis cases among solid organ transplant recipients.</title>
        <authorList>
            <person name="Nguyen M.H."/>
            <person name="Kaul D."/>
            <person name="Muto C."/>
            <person name="Cheng S.J."/>
            <person name="Richter R.A."/>
            <person name="Bruno V.M."/>
            <person name="Liu G."/>
            <person name="Beyhan S."/>
            <person name="Sundermann A.J."/>
            <person name="Mounaud S."/>
            <person name="Pasculle A.W."/>
            <person name="Nierman W.C."/>
            <person name="Driscoll E."/>
            <person name="Cumbie R."/>
            <person name="Clancy C.J."/>
            <person name="Dupont C.L."/>
        </authorList>
    </citation>
    <scope>NUCLEOTIDE SEQUENCE</scope>
    <source>
        <strain evidence="2">GL11</strain>
    </source>
</reference>
<accession>A0A9P6WTD1</accession>
<dbReference type="AlphaFoldDB" id="A0A9P6WTD1"/>
<keyword evidence="3" id="KW-1185">Reference proteome</keyword>
<dbReference type="EMBL" id="JAANQT010009471">
    <property type="protein sequence ID" value="KAG1277158.1"/>
    <property type="molecule type" value="Genomic_DNA"/>
</dbReference>
<sequence length="100" mass="10817">MRQLSTPRRERRRRASPCSPDTGWKPRAAAARRRSLFLAERETTVAQDEAAVPKEGEGTDSLAPVGAAVEERAAFELGVLVETPAVCAASWARKEAISLA</sequence>
<evidence type="ECO:0000256" key="1">
    <source>
        <dbReference type="SAM" id="MobiDB-lite"/>
    </source>
</evidence>
<evidence type="ECO:0000313" key="3">
    <source>
        <dbReference type="Proteomes" id="UP000716291"/>
    </source>
</evidence>
<dbReference type="Proteomes" id="UP000716291">
    <property type="component" value="Unassembled WGS sequence"/>
</dbReference>
<feature type="region of interest" description="Disordered" evidence="1">
    <location>
        <begin position="1"/>
        <end position="29"/>
    </location>
</feature>
<protein>
    <submittedName>
        <fullName evidence="2">Uncharacterized protein</fullName>
    </submittedName>
</protein>
<organism evidence="2 3">
    <name type="scientific">Rhizopus oryzae</name>
    <name type="common">Mucormycosis agent</name>
    <name type="synonym">Rhizopus arrhizus var. delemar</name>
    <dbReference type="NCBI Taxonomy" id="64495"/>
    <lineage>
        <taxon>Eukaryota</taxon>
        <taxon>Fungi</taxon>
        <taxon>Fungi incertae sedis</taxon>
        <taxon>Mucoromycota</taxon>
        <taxon>Mucoromycotina</taxon>
        <taxon>Mucoromycetes</taxon>
        <taxon>Mucorales</taxon>
        <taxon>Mucorineae</taxon>
        <taxon>Rhizopodaceae</taxon>
        <taxon>Rhizopus</taxon>
    </lineage>
</organism>
<name>A0A9P6WTD1_RHIOR</name>
<comment type="caution">
    <text evidence="2">The sequence shown here is derived from an EMBL/GenBank/DDBJ whole genome shotgun (WGS) entry which is preliminary data.</text>
</comment>
<gene>
    <name evidence="2" type="ORF">G6F64_014744</name>
</gene>
<proteinExistence type="predicted"/>